<accession>A0A645G000</accession>
<dbReference type="AlphaFoldDB" id="A0A645G000"/>
<feature type="compositionally biased region" description="Polar residues" evidence="1">
    <location>
        <begin position="163"/>
        <end position="176"/>
    </location>
</feature>
<protein>
    <submittedName>
        <fullName evidence="2">Uncharacterized protein</fullName>
    </submittedName>
</protein>
<reference evidence="2" key="1">
    <citation type="submission" date="2019-08" db="EMBL/GenBank/DDBJ databases">
        <authorList>
            <person name="Kucharzyk K."/>
            <person name="Murdoch R.W."/>
            <person name="Higgins S."/>
            <person name="Loffler F."/>
        </authorList>
    </citation>
    <scope>NUCLEOTIDE SEQUENCE</scope>
</reference>
<dbReference type="EMBL" id="VSSQ01067831">
    <property type="protein sequence ID" value="MPN20147.1"/>
    <property type="molecule type" value="Genomic_DNA"/>
</dbReference>
<gene>
    <name evidence="2" type="ORF">SDC9_167524</name>
</gene>
<feature type="compositionally biased region" description="Polar residues" evidence="1">
    <location>
        <begin position="147"/>
        <end position="156"/>
    </location>
</feature>
<evidence type="ECO:0000256" key="1">
    <source>
        <dbReference type="SAM" id="MobiDB-lite"/>
    </source>
</evidence>
<proteinExistence type="predicted"/>
<comment type="caution">
    <text evidence="2">The sequence shown here is derived from an EMBL/GenBank/DDBJ whole genome shotgun (WGS) entry which is preliminary data.</text>
</comment>
<organism evidence="2">
    <name type="scientific">bioreactor metagenome</name>
    <dbReference type="NCBI Taxonomy" id="1076179"/>
    <lineage>
        <taxon>unclassified sequences</taxon>
        <taxon>metagenomes</taxon>
        <taxon>ecological metagenomes</taxon>
    </lineage>
</organism>
<feature type="region of interest" description="Disordered" evidence="1">
    <location>
        <begin position="121"/>
        <end position="176"/>
    </location>
</feature>
<feature type="compositionally biased region" description="Polar residues" evidence="1">
    <location>
        <begin position="124"/>
        <end position="138"/>
    </location>
</feature>
<name>A0A645G000_9ZZZZ</name>
<evidence type="ECO:0000313" key="2">
    <source>
        <dbReference type="EMBL" id="MPN20147.1"/>
    </source>
</evidence>
<sequence>MQHLSAITHTWFGLIRVRSPLLTESLLFSLPVGTKMFHFPTFPPTALYIQAEVAGHNSGTFKVSLFGNPRITVWLPTPRGLSQVPTSFIGSWCLGIHRLHLVACLLTTKMLASTVKFSKYGRATNPQPTHRPATNQRPQKNRHPQATDPSDTQQRAQAIPTHQPRSTPHKGSTNNQQTTTALLVKLPQLTAHTTTNNTLTVMKQ</sequence>